<name>A0A3R9QKS7_9BACT</name>
<keyword evidence="1" id="KW-0732">Signal</keyword>
<sequence length="712" mass="79075">MSKPFHVCAVLLFFLPALGFAQRDPPVAEGAAQPAAVSSLPRDTAEGLIKLDVVVTDKSGKSVPGLKSSDFTLLDNGEPEKVLSFQAFDGITAKPDPPVEVIFVIDTLFLPPHLIPIAKNEVEKFLRRNNGHLAQPVSIFLLSETGLSSTPQPSTNGTALADAIARGIWQTPAFHGTQTPKETAQLFQEPRSGLSLMSLGSIVLEERRKPGRKLLFWLSPGWWTVAWDNPFHDITEFSTRLREARIALWSWPYPDGDLTYKNFLAPVKSARKVRNENFLLNVLATQSGGGVLETRSDLAEMISKCVEEASVFYSFTFDPPHTNEVDDYRDLKVVLRKPQLTARTSTGYYNEPVYYDQPSGADRISMDQLEQMLGAARDRGDKEVARELYGVELTERMSSTRLSSWKTRLPGKESRAALVALADRSVFLPLPAADIASTAPPDMATQRLILARAVDYVSKTVVKLPDFFATRTTVQYNEPPLPEDATWKTAMSDQSLHVTETSNTTVLVRNSKEVVDSDTRKRKQRKARLDTEGTFGPILAMVFVDAAAAHSEFTWSHWEQGTDGLEAVFRYTIPYDKSQFEVGFCCLADPDGTIFFKKYPAYQVEIAIDPASGAIVRVAVNADLGPKLPMLSSGVMVEYGPVEIGGKTYICPTRSVSIQRTRTVKLVKEWGESFGVYARFETILNDFSFGQYHIFRAQSRILPDDTPVPKEK</sequence>
<dbReference type="EMBL" id="RSDW01000001">
    <property type="protein sequence ID" value="RSL18918.1"/>
    <property type="molecule type" value="Genomic_DNA"/>
</dbReference>
<evidence type="ECO:0000313" key="3">
    <source>
        <dbReference type="Proteomes" id="UP000269669"/>
    </source>
</evidence>
<organism evidence="2 3">
    <name type="scientific">Edaphobacter aggregans</name>
    <dbReference type="NCBI Taxonomy" id="570835"/>
    <lineage>
        <taxon>Bacteria</taxon>
        <taxon>Pseudomonadati</taxon>
        <taxon>Acidobacteriota</taxon>
        <taxon>Terriglobia</taxon>
        <taxon>Terriglobales</taxon>
        <taxon>Acidobacteriaceae</taxon>
        <taxon>Edaphobacter</taxon>
    </lineage>
</organism>
<evidence type="ECO:0000313" key="2">
    <source>
        <dbReference type="EMBL" id="RSL18918.1"/>
    </source>
</evidence>
<dbReference type="InterPro" id="IPR017802">
    <property type="entry name" value="VWFA-rel_acidobac-type"/>
</dbReference>
<gene>
    <name evidence="2" type="ORF">EDE15_4528</name>
</gene>
<dbReference type="AlphaFoldDB" id="A0A3R9QKS7"/>
<dbReference type="Proteomes" id="UP000269669">
    <property type="component" value="Unassembled WGS sequence"/>
</dbReference>
<reference evidence="2 3" key="1">
    <citation type="submission" date="2018-12" db="EMBL/GenBank/DDBJ databases">
        <title>Sequencing of bacterial isolates from soil warming experiment in Harvard Forest, Massachusetts, USA.</title>
        <authorList>
            <person name="Deangelis K."/>
        </authorList>
    </citation>
    <scope>NUCLEOTIDE SEQUENCE [LARGE SCALE GENOMIC DNA]</scope>
    <source>
        <strain evidence="2 3">EB153</strain>
    </source>
</reference>
<dbReference type="RefSeq" id="WP_125487197.1">
    <property type="nucleotide sequence ID" value="NZ_RSDW01000001.1"/>
</dbReference>
<comment type="caution">
    <text evidence="2">The sequence shown here is derived from an EMBL/GenBank/DDBJ whole genome shotgun (WGS) entry which is preliminary data.</text>
</comment>
<accession>A0A3R9QKS7</accession>
<dbReference type="NCBIfam" id="TIGR03436">
    <property type="entry name" value="acidobact_VWFA"/>
    <property type="match status" value="1"/>
</dbReference>
<protein>
    <submittedName>
        <fullName evidence="2">VWFA-related protein</fullName>
    </submittedName>
</protein>
<feature type="signal peptide" evidence="1">
    <location>
        <begin position="1"/>
        <end position="21"/>
    </location>
</feature>
<keyword evidence="3" id="KW-1185">Reference proteome</keyword>
<evidence type="ECO:0000256" key="1">
    <source>
        <dbReference type="SAM" id="SignalP"/>
    </source>
</evidence>
<feature type="chain" id="PRO_5018580811" evidence="1">
    <location>
        <begin position="22"/>
        <end position="712"/>
    </location>
</feature>
<proteinExistence type="predicted"/>
<dbReference type="OrthoDB" id="103334at2"/>